<feature type="transmembrane region" description="Helical" evidence="1">
    <location>
        <begin position="12"/>
        <end position="37"/>
    </location>
</feature>
<keyword evidence="1" id="KW-1133">Transmembrane helix</keyword>
<keyword evidence="3" id="KW-1185">Reference proteome</keyword>
<evidence type="ECO:0000313" key="3">
    <source>
        <dbReference type="Proteomes" id="UP000622797"/>
    </source>
</evidence>
<comment type="caution">
    <text evidence="2">The sequence shown here is derived from an EMBL/GenBank/DDBJ whole genome shotgun (WGS) entry which is preliminary data.</text>
</comment>
<accession>A0A8H4U2R1</accession>
<name>A0A8H4U2R1_9HYPO</name>
<dbReference type="EMBL" id="JABEXW010000200">
    <property type="protein sequence ID" value="KAF4968409.1"/>
    <property type="molecule type" value="Genomic_DNA"/>
</dbReference>
<keyword evidence="1" id="KW-0812">Transmembrane</keyword>
<dbReference type="AlphaFoldDB" id="A0A8H4U2R1"/>
<reference evidence="2" key="1">
    <citation type="journal article" date="2020" name="BMC Genomics">
        <title>Correction to: Identification and distribution of gene clusters required for synthesis of sphingolipid metabolism inhibitors in diverse species of the filamentous fungus Fusarium.</title>
        <authorList>
            <person name="Kim H.S."/>
            <person name="Lohmar J.M."/>
            <person name="Busman M."/>
            <person name="Brown D.W."/>
            <person name="Naumann T.A."/>
            <person name="Divon H.H."/>
            <person name="Lysoe E."/>
            <person name="Uhlig S."/>
            <person name="Proctor R.H."/>
        </authorList>
    </citation>
    <scope>NUCLEOTIDE SEQUENCE</scope>
    <source>
        <strain evidence="2">NRRL 20472</strain>
    </source>
</reference>
<dbReference type="PANTHER" id="PTHR35394:SF5">
    <property type="entry name" value="DUF3176 DOMAIN-CONTAINING PROTEIN"/>
    <property type="match status" value="1"/>
</dbReference>
<gene>
    <name evidence="2" type="ORF">FSARC_4206</name>
</gene>
<dbReference type="InterPro" id="IPR021514">
    <property type="entry name" value="DUF3176"/>
</dbReference>
<feature type="transmembrane region" description="Helical" evidence="1">
    <location>
        <begin position="486"/>
        <end position="507"/>
    </location>
</feature>
<keyword evidence="1" id="KW-0472">Membrane</keyword>
<evidence type="ECO:0000313" key="2">
    <source>
        <dbReference type="EMBL" id="KAF4968409.1"/>
    </source>
</evidence>
<evidence type="ECO:0000256" key="1">
    <source>
        <dbReference type="SAM" id="Phobius"/>
    </source>
</evidence>
<sequence length="569" mass="63908">MTNEASTAFDWWWWWDIAAVLLSVTCLIIVAEVLLLVNGKPLESWSFPIQPNSIISVLTTVSKSAMLVPITSCLSQLKWRHISTQPRSLSHFQVFDDASRGPWGSAVLAWRMPLQSRLGWALALVTVIALGIEPSAQQILNFPLAERELKNVTATIGQADFYESKSMQVTSQNDDFGIQRLNLHAPRLQLSVLEALIGNASEPYVNCPAPATRFKWLEFTSLGVCHVLHNVTHLSTRKCNRRADVDYTNCTYILNLGPEYIPKEPESLSDPERGFPKTKMEYEYCNLSNSSAPNQGVITRLGPGNWNGTLAQYIFLRHSQGNWADGPDGSRVLTYPDILISDLRWCAKTYTNTSTSTRSPRATPMSVRNVMLEKTFANETTWTFSSPKGLTYDIPQIAVRGLNIYLSSMLLIDPNEYPCSGASSRSSIFDSLSVLLTEDLWERLDNVAETLTNHLRADIGGDNRNVTLAEGIAYIRELVIEVRWEWFILPVTETVLTVVLLLVTIVITGKVSLLKTSVMAFLIYPLKGWKEGEMCVTDVSNMYKLDKFAEGMYGKMEMLDGRYNIVKHE</sequence>
<feature type="transmembrane region" description="Helical" evidence="1">
    <location>
        <begin position="118"/>
        <end position="136"/>
    </location>
</feature>
<dbReference type="Proteomes" id="UP000622797">
    <property type="component" value="Unassembled WGS sequence"/>
</dbReference>
<protein>
    <submittedName>
        <fullName evidence="2">Uncharacterized protein</fullName>
    </submittedName>
</protein>
<proteinExistence type="predicted"/>
<dbReference type="PANTHER" id="PTHR35394">
    <property type="entry name" value="DUF3176 DOMAIN-CONTAINING PROTEIN"/>
    <property type="match status" value="1"/>
</dbReference>
<dbReference type="Pfam" id="PF11374">
    <property type="entry name" value="DUF3176"/>
    <property type="match status" value="1"/>
</dbReference>
<organism evidence="2 3">
    <name type="scientific">Fusarium sarcochroum</name>
    <dbReference type="NCBI Taxonomy" id="1208366"/>
    <lineage>
        <taxon>Eukaryota</taxon>
        <taxon>Fungi</taxon>
        <taxon>Dikarya</taxon>
        <taxon>Ascomycota</taxon>
        <taxon>Pezizomycotina</taxon>
        <taxon>Sordariomycetes</taxon>
        <taxon>Hypocreomycetidae</taxon>
        <taxon>Hypocreales</taxon>
        <taxon>Nectriaceae</taxon>
        <taxon>Fusarium</taxon>
        <taxon>Fusarium lateritium species complex</taxon>
    </lineage>
</organism>
<dbReference type="OrthoDB" id="5376804at2759"/>
<reference evidence="2" key="2">
    <citation type="submission" date="2020-05" db="EMBL/GenBank/DDBJ databases">
        <authorList>
            <person name="Kim H.-S."/>
            <person name="Proctor R.H."/>
            <person name="Brown D.W."/>
        </authorList>
    </citation>
    <scope>NUCLEOTIDE SEQUENCE</scope>
    <source>
        <strain evidence="2">NRRL 20472</strain>
    </source>
</reference>